<proteinExistence type="inferred from homology"/>
<dbReference type="AlphaFoldDB" id="A0A0R1NZK5"/>
<dbReference type="Pfam" id="PF00892">
    <property type="entry name" value="EamA"/>
    <property type="match status" value="2"/>
</dbReference>
<sequence>MLSALLYIGTGVGMVLILPMLYWLLPDMKAEKSLVNKDIPTLIAVIIVNILAGIFMNVGIDLSTAASASLLGNFEVVATTILAFLFFHEKVGGRLWLGVLLVFVASCVLSISGVGDLAINWGSILVILATFCWGLENNFTRVLSDKNPIQIVIVKGLGVGIGTLIVAFIDHENWPALSVMVVALVLGFLSFGISIFFYILAQRYIGAARTSAYYAVSPFLSTLIAVIFLRESVTLQLVVATLIMIAGSYVVVRETFSHVE</sequence>
<gene>
    <name evidence="9" type="ORF">FC98_GL002756</name>
</gene>
<dbReference type="PANTHER" id="PTHR42920">
    <property type="entry name" value="OS03G0707200 PROTEIN-RELATED"/>
    <property type="match status" value="1"/>
</dbReference>
<keyword evidence="6 7" id="KW-0472">Membrane</keyword>
<evidence type="ECO:0000313" key="9">
    <source>
        <dbReference type="EMBL" id="KRL22139.1"/>
    </source>
</evidence>
<evidence type="ECO:0000259" key="8">
    <source>
        <dbReference type="Pfam" id="PF00892"/>
    </source>
</evidence>
<dbReference type="InterPro" id="IPR000620">
    <property type="entry name" value="EamA_dom"/>
</dbReference>
<keyword evidence="5 7" id="KW-1133">Transmembrane helix</keyword>
<protein>
    <submittedName>
        <fullName evidence="9">Membrane protein</fullName>
    </submittedName>
</protein>
<keyword evidence="10" id="KW-1185">Reference proteome</keyword>
<evidence type="ECO:0000313" key="10">
    <source>
        <dbReference type="Proteomes" id="UP000051439"/>
    </source>
</evidence>
<comment type="similarity">
    <text evidence="2">Belongs to the EamA transporter family.</text>
</comment>
<evidence type="ECO:0000256" key="1">
    <source>
        <dbReference type="ARBA" id="ARBA00004651"/>
    </source>
</evidence>
<feature type="transmembrane region" description="Helical" evidence="7">
    <location>
        <begin position="94"/>
        <end position="112"/>
    </location>
</feature>
<comment type="caution">
    <text evidence="9">The sequence shown here is derived from an EMBL/GenBank/DDBJ whole genome shotgun (WGS) entry which is preliminary data.</text>
</comment>
<accession>A0A0R1NZK5</accession>
<dbReference type="PATRIC" id="fig|1423766.4.peg.2886"/>
<dbReference type="PANTHER" id="PTHR42920:SF5">
    <property type="entry name" value="EAMA DOMAIN-CONTAINING PROTEIN"/>
    <property type="match status" value="1"/>
</dbReference>
<name>A0A0R1NZK5_9LACO</name>
<dbReference type="InterPro" id="IPR037185">
    <property type="entry name" value="EmrE-like"/>
</dbReference>
<dbReference type="Proteomes" id="UP000051439">
    <property type="component" value="Unassembled WGS sequence"/>
</dbReference>
<evidence type="ECO:0000256" key="4">
    <source>
        <dbReference type="ARBA" id="ARBA00022692"/>
    </source>
</evidence>
<evidence type="ECO:0000256" key="6">
    <source>
        <dbReference type="ARBA" id="ARBA00023136"/>
    </source>
</evidence>
<feature type="transmembrane region" description="Helical" evidence="7">
    <location>
        <begin position="118"/>
        <end position="136"/>
    </location>
</feature>
<dbReference type="GO" id="GO:0005886">
    <property type="term" value="C:plasma membrane"/>
    <property type="evidence" value="ECO:0007669"/>
    <property type="project" value="UniProtKB-SubCell"/>
</dbReference>
<evidence type="ECO:0000256" key="5">
    <source>
        <dbReference type="ARBA" id="ARBA00022989"/>
    </source>
</evidence>
<dbReference type="SUPFAM" id="SSF103481">
    <property type="entry name" value="Multidrug resistance efflux transporter EmrE"/>
    <property type="match status" value="2"/>
</dbReference>
<evidence type="ECO:0000256" key="2">
    <source>
        <dbReference type="ARBA" id="ARBA00007362"/>
    </source>
</evidence>
<dbReference type="InterPro" id="IPR051258">
    <property type="entry name" value="Diverse_Substrate_Transporter"/>
</dbReference>
<keyword evidence="3" id="KW-1003">Cell membrane</keyword>
<reference evidence="9 10" key="1">
    <citation type="journal article" date="2015" name="Genome Announc.">
        <title>Expanding the biotechnology potential of lactobacilli through comparative genomics of 213 strains and associated genera.</title>
        <authorList>
            <person name="Sun Z."/>
            <person name="Harris H.M."/>
            <person name="McCann A."/>
            <person name="Guo C."/>
            <person name="Argimon S."/>
            <person name="Zhang W."/>
            <person name="Yang X."/>
            <person name="Jeffery I.B."/>
            <person name="Cooney J.C."/>
            <person name="Kagawa T.F."/>
            <person name="Liu W."/>
            <person name="Song Y."/>
            <person name="Salvetti E."/>
            <person name="Wrobel A."/>
            <person name="Rasinkangas P."/>
            <person name="Parkhill J."/>
            <person name="Rea M.C."/>
            <person name="O'Sullivan O."/>
            <person name="Ritari J."/>
            <person name="Douillard F.P."/>
            <person name="Paul Ross R."/>
            <person name="Yang R."/>
            <person name="Briner A.E."/>
            <person name="Felis G.E."/>
            <person name="de Vos W.M."/>
            <person name="Barrangou R."/>
            <person name="Klaenhammer T.R."/>
            <person name="Caufield P.W."/>
            <person name="Cui Y."/>
            <person name="Zhang H."/>
            <person name="O'Toole P.W."/>
        </authorList>
    </citation>
    <scope>NUCLEOTIDE SEQUENCE [LARGE SCALE GENOMIC DNA]</scope>
    <source>
        <strain evidence="9 10">DSM 19906</strain>
    </source>
</reference>
<feature type="transmembrane region" description="Helical" evidence="7">
    <location>
        <begin position="6"/>
        <end position="25"/>
    </location>
</feature>
<feature type="domain" description="EamA" evidence="8">
    <location>
        <begin position="121"/>
        <end position="252"/>
    </location>
</feature>
<evidence type="ECO:0000256" key="7">
    <source>
        <dbReference type="SAM" id="Phobius"/>
    </source>
</evidence>
<feature type="transmembrane region" description="Helical" evidence="7">
    <location>
        <begin position="175"/>
        <end position="200"/>
    </location>
</feature>
<organism evidence="9 10">
    <name type="scientific">Lentilactobacillus kisonensis DSM 19906 = JCM 15041</name>
    <dbReference type="NCBI Taxonomy" id="1423766"/>
    <lineage>
        <taxon>Bacteria</taxon>
        <taxon>Bacillati</taxon>
        <taxon>Bacillota</taxon>
        <taxon>Bacilli</taxon>
        <taxon>Lactobacillales</taxon>
        <taxon>Lactobacillaceae</taxon>
        <taxon>Lentilactobacillus</taxon>
    </lineage>
</organism>
<feature type="transmembrane region" description="Helical" evidence="7">
    <location>
        <begin position="148"/>
        <end position="169"/>
    </location>
</feature>
<comment type="subcellular location">
    <subcellularLocation>
        <location evidence="1">Cell membrane</location>
        <topology evidence="1">Multi-pass membrane protein</topology>
    </subcellularLocation>
</comment>
<feature type="transmembrane region" description="Helical" evidence="7">
    <location>
        <begin position="66"/>
        <end position="87"/>
    </location>
</feature>
<dbReference type="EMBL" id="AZEB01000009">
    <property type="protein sequence ID" value="KRL22139.1"/>
    <property type="molecule type" value="Genomic_DNA"/>
</dbReference>
<feature type="domain" description="EamA" evidence="8">
    <location>
        <begin position="8"/>
        <end position="110"/>
    </location>
</feature>
<feature type="transmembrane region" description="Helical" evidence="7">
    <location>
        <begin position="212"/>
        <end position="229"/>
    </location>
</feature>
<evidence type="ECO:0000256" key="3">
    <source>
        <dbReference type="ARBA" id="ARBA00022475"/>
    </source>
</evidence>
<feature type="transmembrane region" description="Helical" evidence="7">
    <location>
        <begin position="235"/>
        <end position="252"/>
    </location>
</feature>
<feature type="transmembrane region" description="Helical" evidence="7">
    <location>
        <begin position="41"/>
        <end position="60"/>
    </location>
</feature>
<keyword evidence="4 7" id="KW-0812">Transmembrane</keyword>